<evidence type="ECO:0000259" key="4">
    <source>
        <dbReference type="Pfam" id="PF08545"/>
    </source>
</evidence>
<organism evidence="5 6">
    <name type="scientific">Nocardia panacis</name>
    <dbReference type="NCBI Taxonomy" id="2340916"/>
    <lineage>
        <taxon>Bacteria</taxon>
        <taxon>Bacillati</taxon>
        <taxon>Actinomycetota</taxon>
        <taxon>Actinomycetes</taxon>
        <taxon>Mycobacteriales</taxon>
        <taxon>Nocardiaceae</taxon>
        <taxon>Nocardia</taxon>
    </lineage>
</organism>
<evidence type="ECO:0000313" key="6">
    <source>
        <dbReference type="Proteomes" id="UP000266677"/>
    </source>
</evidence>
<dbReference type="GO" id="GO:0006633">
    <property type="term" value="P:fatty acid biosynthetic process"/>
    <property type="evidence" value="ECO:0007669"/>
    <property type="project" value="InterPro"/>
</dbReference>
<dbReference type="Proteomes" id="UP000266677">
    <property type="component" value="Unassembled WGS sequence"/>
</dbReference>
<feature type="domain" description="Beta-ketoacyl-[acyl-carrier-protein] synthase III C-terminal" evidence="3">
    <location>
        <begin position="272"/>
        <end position="362"/>
    </location>
</feature>
<proteinExistence type="predicted"/>
<dbReference type="AlphaFoldDB" id="A0A3A4K2I2"/>
<feature type="domain" description="Beta-ketoacyl-[acyl-carrier-protein] synthase III N-terminal" evidence="4">
    <location>
        <begin position="133"/>
        <end position="220"/>
    </location>
</feature>
<reference evidence="5 6" key="1">
    <citation type="submission" date="2018-09" db="EMBL/GenBank/DDBJ databases">
        <title>YIM PH21274 draft genome.</title>
        <authorList>
            <person name="Miao C."/>
        </authorList>
    </citation>
    <scope>NUCLEOTIDE SEQUENCE [LARGE SCALE GENOMIC DNA]</scope>
    <source>
        <strain evidence="5 6">YIM PH 21724</strain>
    </source>
</reference>
<comment type="caution">
    <text evidence="5">The sequence shown here is derived from an EMBL/GenBank/DDBJ whole genome shotgun (WGS) entry which is preliminary data.</text>
</comment>
<evidence type="ECO:0000259" key="3">
    <source>
        <dbReference type="Pfam" id="PF08541"/>
    </source>
</evidence>
<dbReference type="GO" id="GO:0044550">
    <property type="term" value="P:secondary metabolite biosynthetic process"/>
    <property type="evidence" value="ECO:0007669"/>
    <property type="project" value="TreeGrafter"/>
</dbReference>
<dbReference type="Pfam" id="PF08545">
    <property type="entry name" value="ACP_syn_III"/>
    <property type="match status" value="1"/>
</dbReference>
<accession>A0A3A4K2I2</accession>
<dbReference type="PANTHER" id="PTHR34069">
    <property type="entry name" value="3-OXOACYL-[ACYL-CARRIER-PROTEIN] SYNTHASE 3"/>
    <property type="match status" value="1"/>
</dbReference>
<dbReference type="RefSeq" id="WP_120038361.1">
    <property type="nucleotide sequence ID" value="NZ_QZFU01000012.1"/>
</dbReference>
<dbReference type="InterPro" id="IPR013751">
    <property type="entry name" value="ACP_syn_III_N"/>
</dbReference>
<dbReference type="InterPro" id="IPR013747">
    <property type="entry name" value="ACP_syn_III_C"/>
</dbReference>
<dbReference type="GO" id="GO:0004315">
    <property type="term" value="F:3-oxoacyl-[acyl-carrier-protein] synthase activity"/>
    <property type="evidence" value="ECO:0007669"/>
    <property type="project" value="InterPro"/>
</dbReference>
<gene>
    <name evidence="5" type="ORF">D5S18_04825</name>
</gene>
<dbReference type="OrthoDB" id="9815506at2"/>
<dbReference type="Gene3D" id="3.40.47.10">
    <property type="match status" value="1"/>
</dbReference>
<dbReference type="SUPFAM" id="SSF53901">
    <property type="entry name" value="Thiolase-like"/>
    <property type="match status" value="1"/>
</dbReference>
<dbReference type="InterPro" id="IPR016039">
    <property type="entry name" value="Thiolase-like"/>
</dbReference>
<keyword evidence="1" id="KW-0808">Transferase</keyword>
<evidence type="ECO:0000256" key="1">
    <source>
        <dbReference type="ARBA" id="ARBA00022679"/>
    </source>
</evidence>
<sequence>MKVRIAGVGASVPPHIVSNEHLLTLFPGPRRMPWTAADFEAKTGIRERRFSVELDLATGYPILPPGYGEPPGPAGLLAEGAVLEALATANTDPTELDALIYGSATPDRIRFGDDAQLLHHRLGMRPDAPVVHIDVGCGGSIFGLQWAKEMILSGVRRRVAVVMVQVVSPALNREIYSGALDYDGRTNEAFLTALLFGDGAGAVVLERAEDGESEMLAAVARNEHFEIAVQEGGGNLRPPGSASASDFAVHILGKRVADAYAPVLRGSIEEALAQADYGIDAIGRFYFHQSNLRLVDQLTEELGADPARVAINVDRYGNTSGASTLILLAEEVRSGMVALGSGVPVVLAAVGANLQYGAHVLRL</sequence>
<dbReference type="Pfam" id="PF08541">
    <property type="entry name" value="ACP_syn_III_C"/>
    <property type="match status" value="1"/>
</dbReference>
<evidence type="ECO:0000313" key="5">
    <source>
        <dbReference type="EMBL" id="RJO78844.1"/>
    </source>
</evidence>
<protein>
    <submittedName>
        <fullName evidence="5">3-ketoacyl-ACP synthase</fullName>
    </submittedName>
</protein>
<dbReference type="EMBL" id="QZFU01000012">
    <property type="protein sequence ID" value="RJO78844.1"/>
    <property type="molecule type" value="Genomic_DNA"/>
</dbReference>
<keyword evidence="2" id="KW-0012">Acyltransferase</keyword>
<dbReference type="PANTHER" id="PTHR34069:SF2">
    <property type="entry name" value="BETA-KETOACYL-[ACYL-CARRIER-PROTEIN] SYNTHASE III"/>
    <property type="match status" value="1"/>
</dbReference>
<evidence type="ECO:0000256" key="2">
    <source>
        <dbReference type="ARBA" id="ARBA00023315"/>
    </source>
</evidence>
<keyword evidence="6" id="KW-1185">Reference proteome</keyword>
<name>A0A3A4K2I2_9NOCA</name>